<comment type="subcellular location">
    <subcellularLocation>
        <location evidence="1">Cell envelope</location>
    </subcellularLocation>
</comment>
<dbReference type="OrthoDB" id="9801814at2"/>
<organism evidence="7 8">
    <name type="scientific">Flavobacterium granuli</name>
    <dbReference type="NCBI Taxonomy" id="280093"/>
    <lineage>
        <taxon>Bacteria</taxon>
        <taxon>Pseudomonadati</taxon>
        <taxon>Bacteroidota</taxon>
        <taxon>Flavobacteriia</taxon>
        <taxon>Flavobacteriales</taxon>
        <taxon>Flavobacteriaceae</taxon>
        <taxon>Flavobacterium</taxon>
    </lineage>
</organism>
<feature type="domain" description="Multidrug resistance protein MdtA-like barrel-sandwich hybrid" evidence="3">
    <location>
        <begin position="58"/>
        <end position="193"/>
    </location>
</feature>
<dbReference type="InterPro" id="IPR006143">
    <property type="entry name" value="RND_pump_MFP"/>
</dbReference>
<dbReference type="Proteomes" id="UP000237771">
    <property type="component" value="Unassembled WGS sequence"/>
</dbReference>
<dbReference type="Gene3D" id="2.40.50.100">
    <property type="match status" value="1"/>
</dbReference>
<keyword evidence="9" id="KW-1185">Reference proteome</keyword>
<dbReference type="Gene3D" id="1.10.287.470">
    <property type="entry name" value="Helix hairpin bin"/>
    <property type="match status" value="1"/>
</dbReference>
<reference evidence="7" key="1">
    <citation type="submission" date="2016-11" db="EMBL/GenBank/DDBJ databases">
        <authorList>
            <person name="Jaros S."/>
            <person name="Januszkiewicz K."/>
            <person name="Wedrychowicz H."/>
        </authorList>
    </citation>
    <scope>NUCLEOTIDE SEQUENCE [LARGE SCALE GENOMIC DNA]</scope>
    <source>
        <strain evidence="7">DSM 19729</strain>
    </source>
</reference>
<evidence type="ECO:0000313" key="8">
    <source>
        <dbReference type="Proteomes" id="UP000184384"/>
    </source>
</evidence>
<evidence type="ECO:0000313" key="9">
    <source>
        <dbReference type="Proteomes" id="UP000237771"/>
    </source>
</evidence>
<dbReference type="RefSeq" id="WP_072938414.1">
    <property type="nucleotide sequence ID" value="NZ_FQWO01000001.1"/>
</dbReference>
<feature type="domain" description="Multidrug resistance protein MdtA-like C-terminal permuted SH3" evidence="5">
    <location>
        <begin position="288"/>
        <end position="348"/>
    </location>
</feature>
<dbReference type="SUPFAM" id="SSF111369">
    <property type="entry name" value="HlyD-like secretion proteins"/>
    <property type="match status" value="1"/>
</dbReference>
<evidence type="ECO:0000313" key="6">
    <source>
        <dbReference type="EMBL" id="PRZ27923.1"/>
    </source>
</evidence>
<evidence type="ECO:0000259" key="4">
    <source>
        <dbReference type="Pfam" id="PF25944"/>
    </source>
</evidence>
<feature type="domain" description="Multidrug resistance protein MdtA-like beta-barrel" evidence="4">
    <location>
        <begin position="203"/>
        <end position="275"/>
    </location>
</feature>
<sequence length="370" mass="41126">MNKIALLFSLSVLLGSTISCNSKKEEKIALEKYSITKPIVVDTTYTNEYVADIQSLQNVEIRTKINGYIEKIHIDEGKPVKAGQLLFSINSQSLQKEVLKAKAMVKSALADAKNAELDLQNVKILANNNVVSKTELEKAQATYAAALARIEEHRAHEASAAIQLSMTQIRAPFDGIINRIPFKTGSLINEGTLLTTISNNRSVYAYFNVSEKEYLQFKAKNSTKKQDDITLLLADNKPHQHKGTIETIEGEFDQNTGNIAFRAKFPNPELLLKHGSSGKIQLTNTLNNALIIPQKATFEIQDKQYVFVVDKNNTVRARNIEISQRIPHLYVIASGLSASDNIIYEGIQSLKDGDKITPQLVAMQQLISKL</sequence>
<gene>
    <name evidence="6" type="ORF">BC624_101206</name>
    <name evidence="7" type="ORF">SAMN05443373_101206</name>
</gene>
<dbReference type="Pfam" id="PF25967">
    <property type="entry name" value="RND-MFP_C"/>
    <property type="match status" value="1"/>
</dbReference>
<reference evidence="8" key="2">
    <citation type="submission" date="2016-11" db="EMBL/GenBank/DDBJ databases">
        <authorList>
            <person name="Varghese N."/>
            <person name="Submissions S."/>
        </authorList>
    </citation>
    <scope>NUCLEOTIDE SEQUENCE [LARGE SCALE GENOMIC DNA]</scope>
    <source>
        <strain evidence="8">DSM 19729</strain>
    </source>
</reference>
<evidence type="ECO:0000313" key="7">
    <source>
        <dbReference type="EMBL" id="SHG26438.1"/>
    </source>
</evidence>
<dbReference type="PANTHER" id="PTHR30158">
    <property type="entry name" value="ACRA/E-RELATED COMPONENT OF DRUG EFFLUX TRANSPORTER"/>
    <property type="match status" value="1"/>
</dbReference>
<protein>
    <submittedName>
        <fullName evidence="6">Membrane fusion protein (Multidrug efflux system)</fullName>
    </submittedName>
    <submittedName>
        <fullName evidence="7">Membrane fusion protein, multidrug efflux system</fullName>
    </submittedName>
</protein>
<dbReference type="EMBL" id="FQWO01000001">
    <property type="protein sequence ID" value="SHG26438.1"/>
    <property type="molecule type" value="Genomic_DNA"/>
</dbReference>
<dbReference type="AlphaFoldDB" id="A0A1M5IDI1"/>
<evidence type="ECO:0000256" key="2">
    <source>
        <dbReference type="ARBA" id="ARBA00009477"/>
    </source>
</evidence>
<evidence type="ECO:0000259" key="5">
    <source>
        <dbReference type="Pfam" id="PF25967"/>
    </source>
</evidence>
<dbReference type="STRING" id="280093.SAMN05443373_101206"/>
<accession>A0A1M5IDI1</accession>
<dbReference type="GO" id="GO:0046677">
    <property type="term" value="P:response to antibiotic"/>
    <property type="evidence" value="ECO:0007669"/>
    <property type="project" value="TreeGrafter"/>
</dbReference>
<dbReference type="GO" id="GO:0022857">
    <property type="term" value="F:transmembrane transporter activity"/>
    <property type="evidence" value="ECO:0007669"/>
    <property type="project" value="InterPro"/>
</dbReference>
<name>A0A1M5IDI1_9FLAO</name>
<dbReference type="Pfam" id="PF25944">
    <property type="entry name" value="Beta-barrel_RND"/>
    <property type="match status" value="1"/>
</dbReference>
<evidence type="ECO:0000259" key="3">
    <source>
        <dbReference type="Pfam" id="PF25917"/>
    </source>
</evidence>
<dbReference type="Proteomes" id="UP000184384">
    <property type="component" value="Unassembled WGS sequence"/>
</dbReference>
<dbReference type="PANTHER" id="PTHR30158:SF23">
    <property type="entry name" value="MULTIDRUG RESISTANCE PROTEIN MEXA"/>
    <property type="match status" value="1"/>
</dbReference>
<dbReference type="PROSITE" id="PS51257">
    <property type="entry name" value="PROKAR_LIPOPROTEIN"/>
    <property type="match status" value="1"/>
</dbReference>
<reference evidence="6 9" key="3">
    <citation type="submission" date="2018-03" db="EMBL/GenBank/DDBJ databases">
        <title>Genomic Encyclopedia of Archaeal and Bacterial Type Strains, Phase II (KMG-II): from individual species to whole genera.</title>
        <authorList>
            <person name="Goeker M."/>
        </authorList>
    </citation>
    <scope>NUCLEOTIDE SEQUENCE [LARGE SCALE GENOMIC DNA]</scope>
    <source>
        <strain evidence="6 9">DSM 17797</strain>
    </source>
</reference>
<dbReference type="InterPro" id="IPR058627">
    <property type="entry name" value="MdtA-like_C"/>
</dbReference>
<dbReference type="EMBL" id="PVUB01000001">
    <property type="protein sequence ID" value="PRZ27923.1"/>
    <property type="molecule type" value="Genomic_DNA"/>
</dbReference>
<evidence type="ECO:0000256" key="1">
    <source>
        <dbReference type="ARBA" id="ARBA00004196"/>
    </source>
</evidence>
<comment type="similarity">
    <text evidence="2">Belongs to the membrane fusion protein (MFP) (TC 8.A.1) family.</text>
</comment>
<dbReference type="GO" id="GO:0030313">
    <property type="term" value="C:cell envelope"/>
    <property type="evidence" value="ECO:0007669"/>
    <property type="project" value="UniProtKB-SubCell"/>
</dbReference>
<dbReference type="GO" id="GO:0005886">
    <property type="term" value="C:plasma membrane"/>
    <property type="evidence" value="ECO:0007669"/>
    <property type="project" value="TreeGrafter"/>
</dbReference>
<dbReference type="NCBIfam" id="TIGR01730">
    <property type="entry name" value="RND_mfp"/>
    <property type="match status" value="1"/>
</dbReference>
<dbReference type="InterPro" id="IPR058625">
    <property type="entry name" value="MdtA-like_BSH"/>
</dbReference>
<proteinExistence type="inferred from homology"/>
<dbReference type="Pfam" id="PF25917">
    <property type="entry name" value="BSH_RND"/>
    <property type="match status" value="1"/>
</dbReference>
<dbReference type="InterPro" id="IPR058626">
    <property type="entry name" value="MdtA-like_b-barrel"/>
</dbReference>
<dbReference type="Gene3D" id="2.40.420.20">
    <property type="match status" value="1"/>
</dbReference>
<dbReference type="Gene3D" id="2.40.30.170">
    <property type="match status" value="1"/>
</dbReference>